<evidence type="ECO:0000256" key="6">
    <source>
        <dbReference type="ARBA" id="ARBA00022840"/>
    </source>
</evidence>
<organism evidence="10 11">
    <name type="scientific">Candidatus Magasanikbacteria bacterium GW2011_GWC2_34_16</name>
    <dbReference type="NCBI Taxonomy" id="1619045"/>
    <lineage>
        <taxon>Bacteria</taxon>
        <taxon>Candidatus Magasanikiibacteriota</taxon>
    </lineage>
</organism>
<comment type="caution">
    <text evidence="10">The sequence shown here is derived from an EMBL/GenBank/DDBJ whole genome shotgun (WGS) entry which is preliminary data.</text>
</comment>
<dbReference type="CDD" id="cd01672">
    <property type="entry name" value="TMPK"/>
    <property type="match status" value="1"/>
</dbReference>
<dbReference type="PANTHER" id="PTHR10344">
    <property type="entry name" value="THYMIDYLATE KINASE"/>
    <property type="match status" value="1"/>
</dbReference>
<evidence type="ECO:0000259" key="9">
    <source>
        <dbReference type="Pfam" id="PF02223"/>
    </source>
</evidence>
<keyword evidence="6 8" id="KW-0067">ATP-binding</keyword>
<evidence type="ECO:0000256" key="7">
    <source>
        <dbReference type="ARBA" id="ARBA00048743"/>
    </source>
</evidence>
<dbReference type="Proteomes" id="UP000034927">
    <property type="component" value="Unassembled WGS sequence"/>
</dbReference>
<dbReference type="GO" id="GO:0004798">
    <property type="term" value="F:dTMP kinase activity"/>
    <property type="evidence" value="ECO:0007669"/>
    <property type="project" value="UniProtKB-UniRule"/>
</dbReference>
<comment type="function">
    <text evidence="8">Phosphorylation of dTMP to form dTDP in both de novo and salvage pathways of dTTP synthesis.</text>
</comment>
<evidence type="ECO:0000256" key="2">
    <source>
        <dbReference type="ARBA" id="ARBA00022679"/>
    </source>
</evidence>
<dbReference type="GO" id="GO:0005524">
    <property type="term" value="F:ATP binding"/>
    <property type="evidence" value="ECO:0007669"/>
    <property type="project" value="UniProtKB-UniRule"/>
</dbReference>
<evidence type="ECO:0000256" key="8">
    <source>
        <dbReference type="HAMAP-Rule" id="MF_00165"/>
    </source>
</evidence>
<protein>
    <recommendedName>
        <fullName evidence="8">Thymidylate kinase</fullName>
        <ecNumber evidence="8">2.7.4.9</ecNumber>
    </recommendedName>
    <alternativeName>
        <fullName evidence="8">dTMP kinase</fullName>
    </alternativeName>
</protein>
<evidence type="ECO:0000256" key="4">
    <source>
        <dbReference type="ARBA" id="ARBA00022741"/>
    </source>
</evidence>
<dbReference type="EC" id="2.7.4.9" evidence="8"/>
<evidence type="ECO:0000256" key="1">
    <source>
        <dbReference type="ARBA" id="ARBA00009776"/>
    </source>
</evidence>
<feature type="domain" description="Thymidylate kinase-like" evidence="9">
    <location>
        <begin position="53"/>
        <end position="194"/>
    </location>
</feature>
<feature type="binding site" evidence="8">
    <location>
        <begin position="7"/>
        <end position="14"/>
    </location>
    <ligand>
        <name>ATP</name>
        <dbReference type="ChEBI" id="CHEBI:30616"/>
    </ligand>
</feature>
<reference evidence="10 11" key="1">
    <citation type="journal article" date="2015" name="Nature">
        <title>rRNA introns, odd ribosomes, and small enigmatic genomes across a large radiation of phyla.</title>
        <authorList>
            <person name="Brown C.T."/>
            <person name="Hug L.A."/>
            <person name="Thomas B.C."/>
            <person name="Sharon I."/>
            <person name="Castelle C.J."/>
            <person name="Singh A."/>
            <person name="Wilkins M.J."/>
            <person name="Williams K.H."/>
            <person name="Banfield J.F."/>
        </authorList>
    </citation>
    <scope>NUCLEOTIDE SEQUENCE [LARGE SCALE GENOMIC DNA]</scope>
</reference>
<dbReference type="InterPro" id="IPR018094">
    <property type="entry name" value="Thymidylate_kinase"/>
</dbReference>
<dbReference type="AlphaFoldDB" id="A0A0G0ARM6"/>
<gene>
    <name evidence="8" type="primary">tmk</name>
    <name evidence="10" type="ORF">UR53_C0001G0113</name>
</gene>
<sequence>MFIMLDGPDGSGKSTIIETWKKYLTSQGNAIFDLKDYWKKTGHYPELSEIKSYDFIFSSEPTFADMGKVIRNELIKQGTAYPTKAIAEAYSIDRLILYTKILIPLLKEKKCIIQDRGVSTSLAFQTLGKNKLNFTEVTKLSGNDLALKYRPDHLILLKVSAKTIMKRIKSRTDKKDNAIFEKQKFQEMANKQFISPTYKKIFTKHGTKITYLNAETNLAIMNSEATKLLQTILK</sequence>
<evidence type="ECO:0000313" key="11">
    <source>
        <dbReference type="Proteomes" id="UP000034927"/>
    </source>
</evidence>
<evidence type="ECO:0000313" key="10">
    <source>
        <dbReference type="EMBL" id="KKP59613.1"/>
    </source>
</evidence>
<comment type="similarity">
    <text evidence="1 8">Belongs to the thymidylate kinase family.</text>
</comment>
<keyword evidence="3 8" id="KW-0545">Nucleotide biosynthesis</keyword>
<proteinExistence type="inferred from homology"/>
<dbReference type="InterPro" id="IPR039430">
    <property type="entry name" value="Thymidylate_kin-like_dom"/>
</dbReference>
<comment type="catalytic activity">
    <reaction evidence="7 8">
        <text>dTMP + ATP = dTDP + ADP</text>
        <dbReference type="Rhea" id="RHEA:13517"/>
        <dbReference type="ChEBI" id="CHEBI:30616"/>
        <dbReference type="ChEBI" id="CHEBI:58369"/>
        <dbReference type="ChEBI" id="CHEBI:63528"/>
        <dbReference type="ChEBI" id="CHEBI:456216"/>
        <dbReference type="EC" id="2.7.4.9"/>
    </reaction>
</comment>
<keyword evidence="4 8" id="KW-0547">Nucleotide-binding</keyword>
<dbReference type="GO" id="GO:0006233">
    <property type="term" value="P:dTDP biosynthetic process"/>
    <property type="evidence" value="ECO:0007669"/>
    <property type="project" value="InterPro"/>
</dbReference>
<dbReference type="PANTHER" id="PTHR10344:SF4">
    <property type="entry name" value="UMP-CMP KINASE 2, MITOCHONDRIAL"/>
    <property type="match status" value="1"/>
</dbReference>
<accession>A0A0G0ARM6</accession>
<dbReference type="GO" id="GO:0006227">
    <property type="term" value="P:dUDP biosynthetic process"/>
    <property type="evidence" value="ECO:0007669"/>
    <property type="project" value="TreeGrafter"/>
</dbReference>
<dbReference type="InterPro" id="IPR027417">
    <property type="entry name" value="P-loop_NTPase"/>
</dbReference>
<name>A0A0G0ARM6_9BACT</name>
<dbReference type="EMBL" id="LBPO01000001">
    <property type="protein sequence ID" value="KKP59613.1"/>
    <property type="molecule type" value="Genomic_DNA"/>
</dbReference>
<dbReference type="GO" id="GO:0006235">
    <property type="term" value="P:dTTP biosynthetic process"/>
    <property type="evidence" value="ECO:0007669"/>
    <property type="project" value="UniProtKB-UniRule"/>
</dbReference>
<dbReference type="SUPFAM" id="SSF52540">
    <property type="entry name" value="P-loop containing nucleoside triphosphate hydrolases"/>
    <property type="match status" value="1"/>
</dbReference>
<dbReference type="HAMAP" id="MF_00165">
    <property type="entry name" value="Thymidylate_kinase"/>
    <property type="match status" value="1"/>
</dbReference>
<dbReference type="Pfam" id="PF02223">
    <property type="entry name" value="Thymidylate_kin"/>
    <property type="match status" value="1"/>
</dbReference>
<keyword evidence="2 8" id="KW-0808">Transferase</keyword>
<dbReference type="Gene3D" id="3.40.50.300">
    <property type="entry name" value="P-loop containing nucleotide triphosphate hydrolases"/>
    <property type="match status" value="1"/>
</dbReference>
<evidence type="ECO:0000256" key="5">
    <source>
        <dbReference type="ARBA" id="ARBA00022777"/>
    </source>
</evidence>
<dbReference type="GO" id="GO:0005737">
    <property type="term" value="C:cytoplasm"/>
    <property type="evidence" value="ECO:0007669"/>
    <property type="project" value="TreeGrafter"/>
</dbReference>
<evidence type="ECO:0000256" key="3">
    <source>
        <dbReference type="ARBA" id="ARBA00022727"/>
    </source>
</evidence>
<keyword evidence="5 8" id="KW-0418">Kinase</keyword>